<feature type="chain" id="PRO_5041343726" evidence="2">
    <location>
        <begin position="28"/>
        <end position="110"/>
    </location>
</feature>
<accession>A0AA35V879</accession>
<dbReference type="AlphaFoldDB" id="A0AA35V879"/>
<evidence type="ECO:0000256" key="1">
    <source>
        <dbReference type="SAM" id="MobiDB-lite"/>
    </source>
</evidence>
<dbReference type="Proteomes" id="UP001177003">
    <property type="component" value="Chromosome 1"/>
</dbReference>
<feature type="signal peptide" evidence="2">
    <location>
        <begin position="1"/>
        <end position="27"/>
    </location>
</feature>
<feature type="compositionally biased region" description="Low complexity" evidence="1">
    <location>
        <begin position="65"/>
        <end position="78"/>
    </location>
</feature>
<evidence type="ECO:0000313" key="4">
    <source>
        <dbReference type="Proteomes" id="UP001177003"/>
    </source>
</evidence>
<protein>
    <submittedName>
        <fullName evidence="3">Uncharacterized protein</fullName>
    </submittedName>
</protein>
<reference evidence="3" key="1">
    <citation type="submission" date="2023-04" db="EMBL/GenBank/DDBJ databases">
        <authorList>
            <person name="Vijverberg K."/>
            <person name="Xiong W."/>
            <person name="Schranz E."/>
        </authorList>
    </citation>
    <scope>NUCLEOTIDE SEQUENCE</scope>
</reference>
<sequence length="110" mass="11168">MAGGDSHHFTVGGLVLLLLSGVSGVTAAIESEREERHSWRGVVVSVTAMTTMGHNTESQNYPQPSSSRSAASTTSCSAVNFLTDGDGDGDGDGGMVGGTTTMAAHQNALL</sequence>
<dbReference type="EMBL" id="OX465077">
    <property type="protein sequence ID" value="CAI9268716.1"/>
    <property type="molecule type" value="Genomic_DNA"/>
</dbReference>
<organism evidence="3 4">
    <name type="scientific">Lactuca saligna</name>
    <name type="common">Willowleaf lettuce</name>
    <dbReference type="NCBI Taxonomy" id="75948"/>
    <lineage>
        <taxon>Eukaryota</taxon>
        <taxon>Viridiplantae</taxon>
        <taxon>Streptophyta</taxon>
        <taxon>Embryophyta</taxon>
        <taxon>Tracheophyta</taxon>
        <taxon>Spermatophyta</taxon>
        <taxon>Magnoliopsida</taxon>
        <taxon>eudicotyledons</taxon>
        <taxon>Gunneridae</taxon>
        <taxon>Pentapetalae</taxon>
        <taxon>asterids</taxon>
        <taxon>campanulids</taxon>
        <taxon>Asterales</taxon>
        <taxon>Asteraceae</taxon>
        <taxon>Cichorioideae</taxon>
        <taxon>Cichorieae</taxon>
        <taxon>Lactucinae</taxon>
        <taxon>Lactuca</taxon>
    </lineage>
</organism>
<proteinExistence type="predicted"/>
<gene>
    <name evidence="3" type="ORF">LSALG_LOCUS9128</name>
</gene>
<keyword evidence="4" id="KW-1185">Reference proteome</keyword>
<name>A0AA35V879_LACSI</name>
<evidence type="ECO:0000256" key="2">
    <source>
        <dbReference type="SAM" id="SignalP"/>
    </source>
</evidence>
<evidence type="ECO:0000313" key="3">
    <source>
        <dbReference type="EMBL" id="CAI9268716.1"/>
    </source>
</evidence>
<keyword evidence="2" id="KW-0732">Signal</keyword>
<feature type="compositionally biased region" description="Polar residues" evidence="1">
    <location>
        <begin position="51"/>
        <end position="64"/>
    </location>
</feature>
<feature type="region of interest" description="Disordered" evidence="1">
    <location>
        <begin position="51"/>
        <end position="99"/>
    </location>
</feature>